<evidence type="ECO:0000256" key="2">
    <source>
        <dbReference type="SAM" id="Phobius"/>
    </source>
</evidence>
<evidence type="ECO:0000259" key="3">
    <source>
        <dbReference type="PROSITE" id="PS51061"/>
    </source>
</evidence>
<dbReference type="InterPro" id="IPR001374">
    <property type="entry name" value="R3H_dom"/>
</dbReference>
<evidence type="ECO:0000256" key="1">
    <source>
        <dbReference type="ARBA" id="ARBA00022553"/>
    </source>
</evidence>
<keyword evidence="2" id="KW-0472">Membrane</keyword>
<dbReference type="PROSITE" id="PS51061">
    <property type="entry name" value="R3H"/>
    <property type="match status" value="1"/>
</dbReference>
<feature type="domain" description="R3H" evidence="3">
    <location>
        <begin position="49"/>
        <end position="112"/>
    </location>
</feature>
<keyword evidence="2" id="KW-0812">Transmembrane</keyword>
<protein>
    <submittedName>
        <fullName evidence="6">R3H domain-containing protein</fullName>
    </submittedName>
</protein>
<accession>A0A0N4V600</accession>
<proteinExistence type="predicted"/>
<reference evidence="4 5" key="2">
    <citation type="submission" date="2018-10" db="EMBL/GenBank/DDBJ databases">
        <authorList>
            <consortium name="Pathogen Informatics"/>
        </authorList>
    </citation>
    <scope>NUCLEOTIDE SEQUENCE [LARGE SCALE GENOMIC DNA]</scope>
</reference>
<dbReference type="Proteomes" id="UP000274131">
    <property type="component" value="Unassembled WGS sequence"/>
</dbReference>
<dbReference type="STRING" id="51028.A0A0N4V600"/>
<dbReference type="Pfam" id="PF01424">
    <property type="entry name" value="R3H"/>
    <property type="match status" value="1"/>
</dbReference>
<dbReference type="EMBL" id="UXUI01008111">
    <property type="protein sequence ID" value="VDD90530.1"/>
    <property type="molecule type" value="Genomic_DNA"/>
</dbReference>
<evidence type="ECO:0000313" key="4">
    <source>
        <dbReference type="EMBL" id="VDD90530.1"/>
    </source>
</evidence>
<dbReference type="SUPFAM" id="SSF82708">
    <property type="entry name" value="R3H domain"/>
    <property type="match status" value="1"/>
</dbReference>
<dbReference type="InterPro" id="IPR036867">
    <property type="entry name" value="R3H_dom_sf"/>
</dbReference>
<gene>
    <name evidence="4" type="ORF">EVEC_LOCUS5281</name>
</gene>
<reference evidence="6" key="1">
    <citation type="submission" date="2017-02" db="UniProtKB">
        <authorList>
            <consortium name="WormBaseParasite"/>
        </authorList>
    </citation>
    <scope>IDENTIFICATION</scope>
</reference>
<dbReference type="WBParaSite" id="EVEC_0000567001-mRNA-1">
    <property type="protein sequence ID" value="EVEC_0000567001-mRNA-1"/>
    <property type="gene ID" value="EVEC_0000567001"/>
</dbReference>
<organism evidence="6">
    <name type="scientific">Enterobius vermicularis</name>
    <name type="common">Human pinworm</name>
    <dbReference type="NCBI Taxonomy" id="51028"/>
    <lineage>
        <taxon>Eukaryota</taxon>
        <taxon>Metazoa</taxon>
        <taxon>Ecdysozoa</taxon>
        <taxon>Nematoda</taxon>
        <taxon>Chromadorea</taxon>
        <taxon>Rhabditida</taxon>
        <taxon>Spirurina</taxon>
        <taxon>Oxyuridomorpha</taxon>
        <taxon>Oxyuroidea</taxon>
        <taxon>Oxyuridae</taxon>
        <taxon>Enterobius</taxon>
    </lineage>
</organism>
<evidence type="ECO:0000313" key="6">
    <source>
        <dbReference type="WBParaSite" id="EVEC_0000567001-mRNA-1"/>
    </source>
</evidence>
<keyword evidence="2" id="KW-1133">Transmembrane helix</keyword>
<keyword evidence="5" id="KW-1185">Reference proteome</keyword>
<feature type="transmembrane region" description="Helical" evidence="2">
    <location>
        <begin position="202"/>
        <end position="222"/>
    </location>
</feature>
<dbReference type="Gene3D" id="3.30.1370.50">
    <property type="entry name" value="R3H-like domain"/>
    <property type="match status" value="1"/>
</dbReference>
<dbReference type="OrthoDB" id="278430at2759"/>
<dbReference type="GO" id="GO:0003676">
    <property type="term" value="F:nucleic acid binding"/>
    <property type="evidence" value="ECO:0007669"/>
    <property type="project" value="UniProtKB-UniRule"/>
</dbReference>
<dbReference type="PANTHER" id="PTHR15672">
    <property type="entry name" value="CAMP-REGULATED PHOSPHOPROTEIN 21 RELATED R3H DOMAIN CONTAINING PROTEIN"/>
    <property type="match status" value="1"/>
</dbReference>
<name>A0A0N4V600_ENTVE</name>
<sequence length="253" mass="28436">PYDNVPCLQVDAEEKELSSKSSQDVYTDSTGIDLQAFIVNTLHKNMKDRQMLLQLEQQMKALINDSSRNSQKFPAMSSYNRMLVHRVAAFFGLDHNVDQNDVFCSFFKFFKIKLGFCNQSTIDFQGRHCLGSDLIPGRRAHSFDCEYAATNAIPAACPLPVTPVQMGVYSVPGSNSSSDIMGPQVCMLSNILMLSHIESEHLQHLLTVCLSHLPLIPVIIFYHREIVDLCAVLGFCCYLFGSVLHFLAKLLFF</sequence>
<dbReference type="PANTHER" id="PTHR15672:SF8">
    <property type="entry name" value="PROTEIN ENCORE"/>
    <property type="match status" value="1"/>
</dbReference>
<dbReference type="SMART" id="SM00393">
    <property type="entry name" value="R3H"/>
    <property type="match status" value="1"/>
</dbReference>
<evidence type="ECO:0000313" key="5">
    <source>
        <dbReference type="Proteomes" id="UP000274131"/>
    </source>
</evidence>
<dbReference type="AlphaFoldDB" id="A0A0N4V600"/>
<dbReference type="InterPro" id="IPR051937">
    <property type="entry name" value="R3H_domain_containing"/>
</dbReference>
<feature type="transmembrane region" description="Helical" evidence="2">
    <location>
        <begin position="229"/>
        <end position="248"/>
    </location>
</feature>
<dbReference type="CDD" id="cd02642">
    <property type="entry name" value="R3H_encore_like"/>
    <property type="match status" value="1"/>
</dbReference>
<keyword evidence="1" id="KW-0597">Phosphoprotein</keyword>